<dbReference type="SUPFAM" id="SSF48498">
    <property type="entry name" value="Tetracyclin repressor-like, C-terminal domain"/>
    <property type="match status" value="1"/>
</dbReference>
<name>A0A7K1LFB9_9MICC</name>
<accession>A0A7K1LFB9</accession>
<dbReference type="PANTHER" id="PTHR30055">
    <property type="entry name" value="HTH-TYPE TRANSCRIPTIONAL REGULATOR RUTR"/>
    <property type="match status" value="1"/>
</dbReference>
<evidence type="ECO:0000313" key="6">
    <source>
        <dbReference type="Proteomes" id="UP000462152"/>
    </source>
</evidence>
<dbReference type="InterPro" id="IPR050109">
    <property type="entry name" value="HTH-type_TetR-like_transc_reg"/>
</dbReference>
<feature type="domain" description="HTH tetR-type" evidence="4">
    <location>
        <begin position="25"/>
        <end position="68"/>
    </location>
</feature>
<dbReference type="Proteomes" id="UP000462152">
    <property type="component" value="Unassembled WGS sequence"/>
</dbReference>
<dbReference type="EMBL" id="WOGT01000001">
    <property type="protein sequence ID" value="MUN53887.1"/>
    <property type="molecule type" value="Genomic_DNA"/>
</dbReference>
<evidence type="ECO:0000256" key="3">
    <source>
        <dbReference type="ARBA" id="ARBA00023163"/>
    </source>
</evidence>
<dbReference type="SUPFAM" id="SSF46689">
    <property type="entry name" value="Homeodomain-like"/>
    <property type="match status" value="1"/>
</dbReference>
<evidence type="ECO:0000256" key="2">
    <source>
        <dbReference type="ARBA" id="ARBA00023125"/>
    </source>
</evidence>
<proteinExistence type="predicted"/>
<keyword evidence="3" id="KW-0804">Transcription</keyword>
<dbReference type="RefSeq" id="WP_129313996.1">
    <property type="nucleotide sequence ID" value="NZ_NOIQ01000001.1"/>
</dbReference>
<dbReference type="InterPro" id="IPR001647">
    <property type="entry name" value="HTH_TetR"/>
</dbReference>
<dbReference type="OrthoDB" id="116659at2"/>
<dbReference type="PANTHER" id="PTHR30055:SF234">
    <property type="entry name" value="HTH-TYPE TRANSCRIPTIONAL REGULATOR BETI"/>
    <property type="match status" value="1"/>
</dbReference>
<dbReference type="InterPro" id="IPR009057">
    <property type="entry name" value="Homeodomain-like_sf"/>
</dbReference>
<protein>
    <submittedName>
        <fullName evidence="5">TetR family transcriptional regulator</fullName>
    </submittedName>
</protein>
<dbReference type="GO" id="GO:0003700">
    <property type="term" value="F:DNA-binding transcription factor activity"/>
    <property type="evidence" value="ECO:0007669"/>
    <property type="project" value="TreeGrafter"/>
</dbReference>
<keyword evidence="6" id="KW-1185">Reference proteome</keyword>
<dbReference type="AlphaFoldDB" id="A0A7K1LFB9"/>
<dbReference type="GO" id="GO:0000976">
    <property type="term" value="F:transcription cis-regulatory region binding"/>
    <property type="evidence" value="ECO:0007669"/>
    <property type="project" value="TreeGrafter"/>
</dbReference>
<keyword evidence="1" id="KW-0805">Transcription regulation</keyword>
<comment type="caution">
    <text evidence="5">The sequence shown here is derived from an EMBL/GenBank/DDBJ whole genome shotgun (WGS) entry which is preliminary data.</text>
</comment>
<evidence type="ECO:0000313" key="5">
    <source>
        <dbReference type="EMBL" id="MUN53887.1"/>
    </source>
</evidence>
<evidence type="ECO:0000259" key="4">
    <source>
        <dbReference type="Pfam" id="PF00440"/>
    </source>
</evidence>
<organism evidence="5 6">
    <name type="scientific">Rothia koreensis</name>
    <dbReference type="NCBI Taxonomy" id="592378"/>
    <lineage>
        <taxon>Bacteria</taxon>
        <taxon>Bacillati</taxon>
        <taxon>Actinomycetota</taxon>
        <taxon>Actinomycetes</taxon>
        <taxon>Micrococcales</taxon>
        <taxon>Micrococcaceae</taxon>
        <taxon>Rothia</taxon>
    </lineage>
</organism>
<dbReference type="Gene3D" id="1.10.357.10">
    <property type="entry name" value="Tetracycline Repressor, domain 2"/>
    <property type="match status" value="1"/>
</dbReference>
<evidence type="ECO:0000256" key="1">
    <source>
        <dbReference type="ARBA" id="ARBA00023015"/>
    </source>
</evidence>
<dbReference type="Pfam" id="PF00440">
    <property type="entry name" value="TetR_N"/>
    <property type="match status" value="1"/>
</dbReference>
<dbReference type="InterPro" id="IPR036271">
    <property type="entry name" value="Tet_transcr_reg_TetR-rel_C_sf"/>
</dbReference>
<reference evidence="5 6" key="1">
    <citation type="submission" date="2019-12" db="EMBL/GenBank/DDBJ databases">
        <authorList>
            <person name="Li J."/>
            <person name="Shi Y."/>
            <person name="Xu G."/>
            <person name="Xiao D."/>
            <person name="Ran X."/>
        </authorList>
    </citation>
    <scope>NUCLEOTIDE SEQUENCE [LARGE SCALE GENOMIC DNA]</scope>
    <source>
        <strain evidence="5 6">JCM 15915</strain>
    </source>
</reference>
<sequence length="210" mass="23747">MTRSVRRGPGRPTKTDPVLEPETVLQHALEAFADQGYEAVSVRRLSTELGMGHTFISDRYGSKEGLWKHVVEYAMGPWLEVITVELEQDGRDDLERLVGAIRALHRAASESAHFARLIDQEARIDSPRLAHLHELLAPMNDTIKSLFERLVDDGRIRPMPWYLFYFLTTSPTSLYSQPPLARLMGRSDDADDHDLMTDIVLHGLLADATE</sequence>
<gene>
    <name evidence="5" type="ORF">GMA10_01365</name>
</gene>
<keyword evidence="2" id="KW-0238">DNA-binding</keyword>